<sequence>MTVADTLVRLQEVDLELLKHASTLSAMPQRKRLQTIELAARKVSSELKGIVGQRKDAETEVADAEEALAHYREKTVEVQAAADAGEHTHREIRDFEQQLTSLAKRIEKSEYTLRPLRERLERLERAERNARATAERLEGERTATEATLAEASSTLRSDIVRLSRERDELAGRLEPTLLERYETARKRFKGLAVERLRGNVPSVCRVKLQPSSFHDLAQGDEITECPYCHRILITSEEGQQ</sequence>
<comment type="caution">
    <text evidence="4">The sequence shown here is derived from an EMBL/GenBank/DDBJ whole genome shotgun (WGS) entry which is preliminary data.</text>
</comment>
<dbReference type="Pfam" id="PF02591">
    <property type="entry name" value="Zn_ribbon_9"/>
    <property type="match status" value="1"/>
</dbReference>
<feature type="domain" description="C4-type zinc ribbon" evidence="2">
    <location>
        <begin position="201"/>
        <end position="232"/>
    </location>
</feature>
<evidence type="ECO:0000313" key="5">
    <source>
        <dbReference type="Proteomes" id="UP000824029"/>
    </source>
</evidence>
<proteinExistence type="predicted"/>
<dbReference type="Pfam" id="PF24481">
    <property type="entry name" value="CT398_CC"/>
    <property type="match status" value="1"/>
</dbReference>
<dbReference type="Proteomes" id="UP000824029">
    <property type="component" value="Unassembled WGS sequence"/>
</dbReference>
<reference evidence="4" key="2">
    <citation type="submission" date="2021-04" db="EMBL/GenBank/DDBJ databases">
        <authorList>
            <person name="Gilroy R."/>
        </authorList>
    </citation>
    <scope>NUCLEOTIDE SEQUENCE</scope>
    <source>
        <strain evidence="4">ChiHecolR3B27-1887</strain>
    </source>
</reference>
<evidence type="ECO:0000259" key="3">
    <source>
        <dbReference type="Pfam" id="PF24481"/>
    </source>
</evidence>
<evidence type="ECO:0000259" key="2">
    <source>
        <dbReference type="Pfam" id="PF02591"/>
    </source>
</evidence>
<gene>
    <name evidence="4" type="ORF">IAA22_04945</name>
</gene>
<name>A0A9D2IQ77_9ACTN</name>
<dbReference type="AlphaFoldDB" id="A0A9D2IQ77"/>
<feature type="coiled-coil region" evidence="1">
    <location>
        <begin position="106"/>
        <end position="154"/>
    </location>
</feature>
<reference evidence="4" key="1">
    <citation type="journal article" date="2021" name="PeerJ">
        <title>Extensive microbial diversity within the chicken gut microbiome revealed by metagenomics and culture.</title>
        <authorList>
            <person name="Gilroy R."/>
            <person name="Ravi A."/>
            <person name="Getino M."/>
            <person name="Pursley I."/>
            <person name="Horton D.L."/>
            <person name="Alikhan N.F."/>
            <person name="Baker D."/>
            <person name="Gharbi K."/>
            <person name="Hall N."/>
            <person name="Watson M."/>
            <person name="Adriaenssens E.M."/>
            <person name="Foster-Nyarko E."/>
            <person name="Jarju S."/>
            <person name="Secka A."/>
            <person name="Antonio M."/>
            <person name="Oren A."/>
            <person name="Chaudhuri R.R."/>
            <person name="La Ragione R."/>
            <person name="Hildebrand F."/>
            <person name="Pallen M.J."/>
        </authorList>
    </citation>
    <scope>NUCLEOTIDE SEQUENCE</scope>
    <source>
        <strain evidence="4">ChiHecolR3B27-1887</strain>
    </source>
</reference>
<feature type="coiled-coil region" evidence="1">
    <location>
        <begin position="47"/>
        <end position="74"/>
    </location>
</feature>
<evidence type="ECO:0000256" key="1">
    <source>
        <dbReference type="SAM" id="Coils"/>
    </source>
</evidence>
<evidence type="ECO:0008006" key="6">
    <source>
        <dbReference type="Google" id="ProtNLM"/>
    </source>
</evidence>
<keyword evidence="1" id="KW-0175">Coiled coil</keyword>
<dbReference type="EMBL" id="DXBZ01000092">
    <property type="protein sequence ID" value="HIZ18437.1"/>
    <property type="molecule type" value="Genomic_DNA"/>
</dbReference>
<evidence type="ECO:0000313" key="4">
    <source>
        <dbReference type="EMBL" id="HIZ18437.1"/>
    </source>
</evidence>
<organism evidence="4 5">
    <name type="scientific">Candidatus Olsenella stercoravium</name>
    <dbReference type="NCBI Taxonomy" id="2838713"/>
    <lineage>
        <taxon>Bacteria</taxon>
        <taxon>Bacillati</taxon>
        <taxon>Actinomycetota</taxon>
        <taxon>Coriobacteriia</taxon>
        <taxon>Coriobacteriales</taxon>
        <taxon>Atopobiaceae</taxon>
        <taxon>Olsenella</taxon>
    </lineage>
</organism>
<dbReference type="InterPro" id="IPR003743">
    <property type="entry name" value="Zf-RING_7"/>
</dbReference>
<accession>A0A9D2IQ77</accession>
<protein>
    <recommendedName>
        <fullName evidence="6">C4-type zinc ribbon domain-containing protein</fullName>
    </recommendedName>
</protein>
<dbReference type="Gene3D" id="1.10.287.1490">
    <property type="match status" value="1"/>
</dbReference>
<dbReference type="InterPro" id="IPR056003">
    <property type="entry name" value="CT398_CC_hairpin"/>
</dbReference>
<feature type="domain" description="CT398-like coiled coil hairpin" evidence="3">
    <location>
        <begin position="10"/>
        <end position="187"/>
    </location>
</feature>